<reference evidence="1" key="1">
    <citation type="submission" date="2018-02" db="EMBL/GenBank/DDBJ databases">
        <title>Rhizophora mucronata_Transcriptome.</title>
        <authorList>
            <person name="Meera S.P."/>
            <person name="Sreeshan A."/>
            <person name="Augustine A."/>
        </authorList>
    </citation>
    <scope>NUCLEOTIDE SEQUENCE</scope>
    <source>
        <tissue evidence="1">Leaf</tissue>
    </source>
</reference>
<evidence type="ECO:0000313" key="1">
    <source>
        <dbReference type="EMBL" id="MBX72563.1"/>
    </source>
</evidence>
<protein>
    <submittedName>
        <fullName evidence="1">Uncharacterized protein</fullName>
    </submittedName>
</protein>
<dbReference type="AlphaFoldDB" id="A0A2P2R017"/>
<organism evidence="1">
    <name type="scientific">Rhizophora mucronata</name>
    <name type="common">Asiatic mangrove</name>
    <dbReference type="NCBI Taxonomy" id="61149"/>
    <lineage>
        <taxon>Eukaryota</taxon>
        <taxon>Viridiplantae</taxon>
        <taxon>Streptophyta</taxon>
        <taxon>Embryophyta</taxon>
        <taxon>Tracheophyta</taxon>
        <taxon>Spermatophyta</taxon>
        <taxon>Magnoliopsida</taxon>
        <taxon>eudicotyledons</taxon>
        <taxon>Gunneridae</taxon>
        <taxon>Pentapetalae</taxon>
        <taxon>rosids</taxon>
        <taxon>fabids</taxon>
        <taxon>Malpighiales</taxon>
        <taxon>Rhizophoraceae</taxon>
        <taxon>Rhizophora</taxon>
    </lineage>
</organism>
<accession>A0A2P2R017</accession>
<name>A0A2P2R017_RHIMU</name>
<dbReference type="EMBL" id="GGEC01092079">
    <property type="protein sequence ID" value="MBX72563.1"/>
    <property type="molecule type" value="Transcribed_RNA"/>
</dbReference>
<sequence>MFFERSDLNTILDSNAYRCPPLF</sequence>
<proteinExistence type="predicted"/>